<sequence>MAMWHRARLCSTSKLRNFSTAVRQHIEDEGIGSTPLNGGVTSQMATLFSDQLPTKETASSPLLLTTLPDRPQNLNVLYTSNDGIHMATSSLALRCNETSANQSLDTVKLNLRESLLSVDCPTGGHAIS</sequence>
<protein>
    <submittedName>
        <fullName evidence="1">Uncharacterized protein</fullName>
    </submittedName>
</protein>
<proteinExistence type="predicted"/>
<comment type="caution">
    <text evidence="1">The sequence shown here is derived from an EMBL/GenBank/DDBJ whole genome shotgun (WGS) entry which is preliminary data.</text>
</comment>
<dbReference type="EMBL" id="QGNW01002325">
    <property type="protein sequence ID" value="RVW20952.1"/>
    <property type="molecule type" value="Genomic_DNA"/>
</dbReference>
<dbReference type="Proteomes" id="UP000288805">
    <property type="component" value="Unassembled WGS sequence"/>
</dbReference>
<organism evidence="1 2">
    <name type="scientific">Vitis vinifera</name>
    <name type="common">Grape</name>
    <dbReference type="NCBI Taxonomy" id="29760"/>
    <lineage>
        <taxon>Eukaryota</taxon>
        <taxon>Viridiplantae</taxon>
        <taxon>Streptophyta</taxon>
        <taxon>Embryophyta</taxon>
        <taxon>Tracheophyta</taxon>
        <taxon>Spermatophyta</taxon>
        <taxon>Magnoliopsida</taxon>
        <taxon>eudicotyledons</taxon>
        <taxon>Gunneridae</taxon>
        <taxon>Pentapetalae</taxon>
        <taxon>rosids</taxon>
        <taxon>Vitales</taxon>
        <taxon>Vitaceae</taxon>
        <taxon>Viteae</taxon>
        <taxon>Vitis</taxon>
    </lineage>
</organism>
<evidence type="ECO:0000313" key="1">
    <source>
        <dbReference type="EMBL" id="RVW20952.1"/>
    </source>
</evidence>
<evidence type="ECO:0000313" key="2">
    <source>
        <dbReference type="Proteomes" id="UP000288805"/>
    </source>
</evidence>
<reference evidence="1 2" key="1">
    <citation type="journal article" date="2018" name="PLoS Genet.">
        <title>Population sequencing reveals clonal diversity and ancestral inbreeding in the grapevine cultivar Chardonnay.</title>
        <authorList>
            <person name="Roach M.J."/>
            <person name="Johnson D.L."/>
            <person name="Bohlmann J."/>
            <person name="van Vuuren H.J."/>
            <person name="Jones S.J."/>
            <person name="Pretorius I.S."/>
            <person name="Schmidt S.A."/>
            <person name="Borneman A.R."/>
        </authorList>
    </citation>
    <scope>NUCLEOTIDE SEQUENCE [LARGE SCALE GENOMIC DNA]</scope>
    <source>
        <strain evidence="2">cv. Chardonnay</strain>
        <tissue evidence="1">Leaf</tissue>
    </source>
</reference>
<accession>A0A438CCH7</accession>
<dbReference type="AlphaFoldDB" id="A0A438CCH7"/>
<gene>
    <name evidence="1" type="ORF">CK203_107836</name>
</gene>
<name>A0A438CCH7_VITVI</name>